<comment type="caution">
    <text evidence="3">The sequence shown here is derived from an EMBL/GenBank/DDBJ whole genome shotgun (WGS) entry which is preliminary data.</text>
</comment>
<organism evidence="3 4">
    <name type="scientific">Parasulfuritortus cantonensis</name>
    <dbReference type="NCBI Taxonomy" id="2528202"/>
    <lineage>
        <taxon>Bacteria</taxon>
        <taxon>Pseudomonadati</taxon>
        <taxon>Pseudomonadota</taxon>
        <taxon>Betaproteobacteria</taxon>
        <taxon>Nitrosomonadales</taxon>
        <taxon>Thiobacillaceae</taxon>
        <taxon>Parasulfuritortus</taxon>
    </lineage>
</organism>
<protein>
    <recommendedName>
        <fullName evidence="5">Fis family transcriptional regulator</fullName>
    </recommendedName>
</protein>
<reference evidence="3 4" key="1">
    <citation type="submission" date="2019-03" db="EMBL/GenBank/DDBJ databases">
        <title>Genome sequence of Thiobacillaceae bacterium LSR1, a sulfur-oxidizing bacterium isolated from freshwater sediment.</title>
        <authorList>
            <person name="Li S."/>
        </authorList>
    </citation>
    <scope>NUCLEOTIDE SEQUENCE [LARGE SCALE GENOMIC DNA]</scope>
    <source>
        <strain evidence="3 4">LSR1</strain>
    </source>
</reference>
<accession>A0A4R1B634</accession>
<feature type="transmembrane region" description="Helical" evidence="2">
    <location>
        <begin position="120"/>
        <end position="137"/>
    </location>
</feature>
<sequence length="177" mass="17976">MAPPALGRRCPGPGARRGRDRAAPVRPAPAPGYRLPPRRVAAVIETRVRVLRQADGVSFVEATEHNGCGACASQESCGISGLGRFFSRRHQPVPLACGDLRPGQEVTVAVAEADLLKVGLWAYLLPVTLAVTAAAAAAGLGDAGAAAGAGLGLAAGLLLARRFAGTPKISITSGEQP</sequence>
<dbReference type="Pfam" id="PF04246">
    <property type="entry name" value="RseC_MucC"/>
    <property type="match status" value="1"/>
</dbReference>
<dbReference type="PANTHER" id="PTHR35867:SF1">
    <property type="entry name" value="PROTEIN RSEC"/>
    <property type="match status" value="1"/>
</dbReference>
<evidence type="ECO:0000313" key="3">
    <source>
        <dbReference type="EMBL" id="TCJ11678.1"/>
    </source>
</evidence>
<keyword evidence="2" id="KW-0812">Transmembrane</keyword>
<evidence type="ECO:0000313" key="4">
    <source>
        <dbReference type="Proteomes" id="UP000295443"/>
    </source>
</evidence>
<dbReference type="PANTHER" id="PTHR35867">
    <property type="entry name" value="PROTEIN RSEC"/>
    <property type="match status" value="1"/>
</dbReference>
<dbReference type="OrthoDB" id="9181987at2"/>
<evidence type="ECO:0000256" key="1">
    <source>
        <dbReference type="SAM" id="MobiDB-lite"/>
    </source>
</evidence>
<evidence type="ECO:0008006" key="5">
    <source>
        <dbReference type="Google" id="ProtNLM"/>
    </source>
</evidence>
<dbReference type="EMBL" id="SJZB01000051">
    <property type="protein sequence ID" value="TCJ11678.1"/>
    <property type="molecule type" value="Genomic_DNA"/>
</dbReference>
<keyword evidence="2" id="KW-1133">Transmembrane helix</keyword>
<feature type="compositionally biased region" description="Low complexity" evidence="1">
    <location>
        <begin position="1"/>
        <end position="14"/>
    </location>
</feature>
<feature type="transmembrane region" description="Helical" evidence="2">
    <location>
        <begin position="143"/>
        <end position="160"/>
    </location>
</feature>
<dbReference type="InterPro" id="IPR007359">
    <property type="entry name" value="SigmaE_reg_RseC_MucC"/>
</dbReference>
<keyword evidence="4" id="KW-1185">Reference proteome</keyword>
<feature type="region of interest" description="Disordered" evidence="1">
    <location>
        <begin position="1"/>
        <end position="32"/>
    </location>
</feature>
<proteinExistence type="predicted"/>
<evidence type="ECO:0000256" key="2">
    <source>
        <dbReference type="SAM" id="Phobius"/>
    </source>
</evidence>
<dbReference type="AlphaFoldDB" id="A0A4R1B634"/>
<name>A0A4R1B634_9PROT</name>
<dbReference type="Proteomes" id="UP000295443">
    <property type="component" value="Unassembled WGS sequence"/>
</dbReference>
<gene>
    <name evidence="3" type="ORF">EZJ19_14790</name>
</gene>
<keyword evidence="2" id="KW-0472">Membrane</keyword>